<dbReference type="SUPFAM" id="SSF48264">
    <property type="entry name" value="Cytochrome P450"/>
    <property type="match status" value="1"/>
</dbReference>
<dbReference type="PRINTS" id="PR00463">
    <property type="entry name" value="EP450I"/>
</dbReference>
<keyword evidence="11" id="KW-1185">Reference proteome</keyword>
<evidence type="ECO:0000313" key="10">
    <source>
        <dbReference type="EMBL" id="OSD05177.1"/>
    </source>
</evidence>
<keyword evidence="7 9" id="KW-0408">Iron</keyword>
<reference evidence="10 11" key="1">
    <citation type="journal article" date="2015" name="Biotechnol. Biofuels">
        <title>Enhanced degradation of softwood versus hardwood by the white-rot fungus Pycnoporus coccineus.</title>
        <authorList>
            <person name="Couturier M."/>
            <person name="Navarro D."/>
            <person name="Chevret D."/>
            <person name="Henrissat B."/>
            <person name="Piumi F."/>
            <person name="Ruiz-Duenas F.J."/>
            <person name="Martinez A.T."/>
            <person name="Grigoriev I.V."/>
            <person name="Riley R."/>
            <person name="Lipzen A."/>
            <person name="Berrin J.G."/>
            <person name="Master E.R."/>
            <person name="Rosso M.N."/>
        </authorList>
    </citation>
    <scope>NUCLEOTIDE SEQUENCE [LARGE SCALE GENOMIC DNA]</scope>
    <source>
        <strain evidence="10 11">BRFM310</strain>
    </source>
</reference>
<proteinExistence type="inferred from homology"/>
<dbReference type="PRINTS" id="PR00385">
    <property type="entry name" value="P450"/>
</dbReference>
<comment type="pathway">
    <text evidence="2">Secondary metabolite biosynthesis.</text>
</comment>
<protein>
    <submittedName>
        <fullName evidence="10">Cytochrome P450</fullName>
    </submittedName>
</protein>
<dbReference type="CDD" id="cd11069">
    <property type="entry name" value="CYP_FUM15-like"/>
    <property type="match status" value="1"/>
</dbReference>
<evidence type="ECO:0000256" key="4">
    <source>
        <dbReference type="ARBA" id="ARBA00022617"/>
    </source>
</evidence>
<dbReference type="Proteomes" id="UP000193067">
    <property type="component" value="Unassembled WGS sequence"/>
</dbReference>
<dbReference type="AlphaFoldDB" id="A0A1Y2IVQ1"/>
<dbReference type="InterPro" id="IPR036396">
    <property type="entry name" value="Cyt_P450_sf"/>
</dbReference>
<evidence type="ECO:0000313" key="11">
    <source>
        <dbReference type="Proteomes" id="UP000193067"/>
    </source>
</evidence>
<evidence type="ECO:0000256" key="2">
    <source>
        <dbReference type="ARBA" id="ARBA00005179"/>
    </source>
</evidence>
<name>A0A1Y2IVQ1_TRAC3</name>
<dbReference type="InterPro" id="IPR002401">
    <property type="entry name" value="Cyt_P450_E_grp-I"/>
</dbReference>
<dbReference type="GO" id="GO:0020037">
    <property type="term" value="F:heme binding"/>
    <property type="evidence" value="ECO:0007669"/>
    <property type="project" value="InterPro"/>
</dbReference>
<comment type="cofactor">
    <cofactor evidence="1 9">
        <name>heme</name>
        <dbReference type="ChEBI" id="CHEBI:30413"/>
    </cofactor>
</comment>
<sequence>MLEVSAQAFLLFGAAWLLWKLVRSYVYSNVLSNLPGPPSESFVYGNLKQLYNPRGWDFHRELGEKYGHAVQLRGRFGRKMLYTFDTKAMHHIAVKEQYIYDEARWFLGVNSLTLGPGLLATTGEQHRRQRKILNPAFNINHMRNVTPIFQEVAGRLQRALQTIVGDSPKEIDMSKWMGRTALELIGLAGLGYSFDSLVEDRPDTLGEAMKSFVPALYALSKYLQFYPYIEACIPRAVRAKAAEWLPHKKFQRIRALTLTMNQRSKEILDAKKAALERGDEALKCQVAEGKDLMSLLLRANMNAEAADKLSEDELIGQMSTLTVAAVDTTSSALSMILHLLAKNPRVQDKLRDEIRAARDGGKDIEYDTLVSLPYLDAVCRETLRLYPMAPYRFRETREDVVLPLSEPVRGLDGSLISEIPLPKGTMVFVGIMSANTSKKLWGPDAHEWKPERWLAPLPEAVLEAKIPGVYANLMTFWGGGRACIGFKFSQLEMKVVLSTLLSTFTFALTEENSISWNLAGVIYPTAGEENKPSLPLRVGLAKA</sequence>
<gene>
    <name evidence="10" type="ORF">PYCCODRAFT_1465600</name>
</gene>
<dbReference type="OrthoDB" id="1470350at2759"/>
<organism evidence="10 11">
    <name type="scientific">Trametes coccinea (strain BRFM310)</name>
    <name type="common">Pycnoporus coccineus</name>
    <dbReference type="NCBI Taxonomy" id="1353009"/>
    <lineage>
        <taxon>Eukaryota</taxon>
        <taxon>Fungi</taxon>
        <taxon>Dikarya</taxon>
        <taxon>Basidiomycota</taxon>
        <taxon>Agaricomycotina</taxon>
        <taxon>Agaricomycetes</taxon>
        <taxon>Polyporales</taxon>
        <taxon>Polyporaceae</taxon>
        <taxon>Trametes</taxon>
    </lineage>
</organism>
<dbReference type="GO" id="GO:0005506">
    <property type="term" value="F:iron ion binding"/>
    <property type="evidence" value="ECO:0007669"/>
    <property type="project" value="InterPro"/>
</dbReference>
<dbReference type="GO" id="GO:0016705">
    <property type="term" value="F:oxidoreductase activity, acting on paired donors, with incorporation or reduction of molecular oxygen"/>
    <property type="evidence" value="ECO:0007669"/>
    <property type="project" value="InterPro"/>
</dbReference>
<keyword evidence="6" id="KW-0560">Oxidoreductase</keyword>
<dbReference type="PANTHER" id="PTHR24305:SF166">
    <property type="entry name" value="CYTOCHROME P450 12A4, MITOCHONDRIAL-RELATED"/>
    <property type="match status" value="1"/>
</dbReference>
<dbReference type="GO" id="GO:0004497">
    <property type="term" value="F:monooxygenase activity"/>
    <property type="evidence" value="ECO:0007669"/>
    <property type="project" value="UniProtKB-KW"/>
</dbReference>
<evidence type="ECO:0000256" key="5">
    <source>
        <dbReference type="ARBA" id="ARBA00022723"/>
    </source>
</evidence>
<evidence type="ECO:0000256" key="7">
    <source>
        <dbReference type="ARBA" id="ARBA00023004"/>
    </source>
</evidence>
<keyword evidence="5 9" id="KW-0479">Metal-binding</keyword>
<dbReference type="Gene3D" id="1.10.630.10">
    <property type="entry name" value="Cytochrome P450"/>
    <property type="match status" value="1"/>
</dbReference>
<dbReference type="InterPro" id="IPR001128">
    <property type="entry name" value="Cyt_P450"/>
</dbReference>
<dbReference type="InterPro" id="IPR050121">
    <property type="entry name" value="Cytochrome_P450_monoxygenase"/>
</dbReference>
<evidence type="ECO:0000256" key="3">
    <source>
        <dbReference type="ARBA" id="ARBA00010617"/>
    </source>
</evidence>
<evidence type="ECO:0000256" key="8">
    <source>
        <dbReference type="ARBA" id="ARBA00023033"/>
    </source>
</evidence>
<dbReference type="PANTHER" id="PTHR24305">
    <property type="entry name" value="CYTOCHROME P450"/>
    <property type="match status" value="1"/>
</dbReference>
<evidence type="ECO:0000256" key="1">
    <source>
        <dbReference type="ARBA" id="ARBA00001971"/>
    </source>
</evidence>
<keyword evidence="4 9" id="KW-0349">Heme</keyword>
<evidence type="ECO:0000256" key="6">
    <source>
        <dbReference type="ARBA" id="ARBA00023002"/>
    </source>
</evidence>
<dbReference type="Pfam" id="PF00067">
    <property type="entry name" value="p450"/>
    <property type="match status" value="1"/>
</dbReference>
<keyword evidence="8" id="KW-0503">Monooxygenase</keyword>
<dbReference type="STRING" id="1353009.A0A1Y2IVQ1"/>
<comment type="similarity">
    <text evidence="3">Belongs to the cytochrome P450 family.</text>
</comment>
<accession>A0A1Y2IVQ1</accession>
<dbReference type="EMBL" id="KZ084094">
    <property type="protein sequence ID" value="OSD05177.1"/>
    <property type="molecule type" value="Genomic_DNA"/>
</dbReference>
<evidence type="ECO:0000256" key="9">
    <source>
        <dbReference type="PIRSR" id="PIRSR602401-1"/>
    </source>
</evidence>
<feature type="binding site" description="axial binding residue" evidence="9">
    <location>
        <position position="483"/>
    </location>
    <ligand>
        <name>heme</name>
        <dbReference type="ChEBI" id="CHEBI:30413"/>
    </ligand>
    <ligandPart>
        <name>Fe</name>
        <dbReference type="ChEBI" id="CHEBI:18248"/>
    </ligandPart>
</feature>